<proteinExistence type="predicted"/>
<dbReference type="EMBL" id="MK500334">
    <property type="protein sequence ID" value="QBK86605.1"/>
    <property type="molecule type" value="Genomic_DNA"/>
</dbReference>
<organism evidence="1">
    <name type="scientific">Marseillevirus LCMAC102</name>
    <dbReference type="NCBI Taxonomy" id="2506603"/>
    <lineage>
        <taxon>Viruses</taxon>
        <taxon>Varidnaviria</taxon>
        <taxon>Bamfordvirae</taxon>
        <taxon>Nucleocytoviricota</taxon>
        <taxon>Megaviricetes</taxon>
        <taxon>Pimascovirales</taxon>
        <taxon>Pimascovirales incertae sedis</taxon>
        <taxon>Marseilleviridae</taxon>
    </lineage>
</organism>
<name>A0A481YUY3_9VIRU</name>
<evidence type="ECO:0000313" key="1">
    <source>
        <dbReference type="EMBL" id="QBK86605.1"/>
    </source>
</evidence>
<protein>
    <submittedName>
        <fullName evidence="1">Uncharacterized protein</fullName>
    </submittedName>
</protein>
<reference evidence="1" key="1">
    <citation type="journal article" date="2019" name="MBio">
        <title>Virus Genomes from Deep Sea Sediments Expand the Ocean Megavirome and Support Independent Origins of Viral Gigantism.</title>
        <authorList>
            <person name="Backstrom D."/>
            <person name="Yutin N."/>
            <person name="Jorgensen S.L."/>
            <person name="Dharamshi J."/>
            <person name="Homa F."/>
            <person name="Zaremba-Niedwiedzka K."/>
            <person name="Spang A."/>
            <person name="Wolf Y.I."/>
            <person name="Koonin E.V."/>
            <person name="Ettema T.J."/>
        </authorList>
    </citation>
    <scope>NUCLEOTIDE SEQUENCE</scope>
</reference>
<sequence length="97" mass="11453">MDQCKNKYHNYTISTKLYIEDLPSYALWYKNRNGESVFWDSTAFRPDIRNILTVGKKYAAKCLFDSENLPGNETVIFIREIEIILTPKKKVKFVNVR</sequence>
<gene>
    <name evidence="1" type="ORF">LCMAC102_04000</name>
</gene>
<accession>A0A481YUY3</accession>